<proteinExistence type="inferred from homology"/>
<comment type="similarity">
    <text evidence="1">Belongs to the UPF0229 family.</text>
</comment>
<dbReference type="PANTHER" id="PTHR30510">
    <property type="entry name" value="UPF0229 PROTEIN YEAH"/>
    <property type="match status" value="1"/>
</dbReference>
<evidence type="ECO:0000256" key="1">
    <source>
        <dbReference type="HAMAP-Rule" id="MF_01232"/>
    </source>
</evidence>
<reference evidence="3 4" key="1">
    <citation type="submission" date="2019-09" db="EMBL/GenBank/DDBJ databases">
        <title>Genome sequence of Rhodovastum atsumiense, a diverse member of the Acetobacteraceae family of non-sulfur purple photosynthetic bacteria.</title>
        <authorList>
            <person name="Meyer T."/>
            <person name="Kyndt J."/>
        </authorList>
    </citation>
    <scope>NUCLEOTIDE SEQUENCE [LARGE SCALE GENOMIC DNA]</scope>
    <source>
        <strain evidence="3 4">DSM 21279</strain>
    </source>
</reference>
<dbReference type="EMBL" id="VWPK01000052">
    <property type="protein sequence ID" value="KAA5609380.1"/>
    <property type="molecule type" value="Genomic_DNA"/>
</dbReference>
<evidence type="ECO:0000313" key="4">
    <source>
        <dbReference type="Proteomes" id="UP000325255"/>
    </source>
</evidence>
<dbReference type="AlphaFoldDB" id="A0A5M6IMA1"/>
<dbReference type="RefSeq" id="WP_150043827.1">
    <property type="nucleotide sequence ID" value="NZ_OW485601.1"/>
</dbReference>
<dbReference type="PANTHER" id="PTHR30510:SF2">
    <property type="entry name" value="UPF0229 PROTEIN YEAH"/>
    <property type="match status" value="1"/>
</dbReference>
<dbReference type="NCBIfam" id="NF003707">
    <property type="entry name" value="PRK05325.1-2"/>
    <property type="match status" value="1"/>
</dbReference>
<protein>
    <recommendedName>
        <fullName evidence="1">UPF0229 protein F1189_24610</fullName>
    </recommendedName>
</protein>
<dbReference type="HAMAP" id="MF_01232">
    <property type="entry name" value="UPF0229"/>
    <property type="match status" value="1"/>
</dbReference>
<name>A0A5M6IMA1_9PROT</name>
<accession>A0A5M6IMA1</accession>
<organism evidence="3 4">
    <name type="scientific">Rhodovastum atsumiense</name>
    <dbReference type="NCBI Taxonomy" id="504468"/>
    <lineage>
        <taxon>Bacteria</taxon>
        <taxon>Pseudomonadati</taxon>
        <taxon>Pseudomonadota</taxon>
        <taxon>Alphaproteobacteria</taxon>
        <taxon>Acetobacterales</taxon>
        <taxon>Acetobacteraceae</taxon>
        <taxon>Rhodovastum</taxon>
    </lineage>
</organism>
<evidence type="ECO:0000256" key="2">
    <source>
        <dbReference type="SAM" id="MobiDB-lite"/>
    </source>
</evidence>
<dbReference type="Pfam" id="PF04285">
    <property type="entry name" value="DUF444"/>
    <property type="match status" value="1"/>
</dbReference>
<comment type="caution">
    <text evidence="3">The sequence shown here is derived from an EMBL/GenBank/DDBJ whole genome shotgun (WGS) entry which is preliminary data.</text>
</comment>
<dbReference type="Proteomes" id="UP000325255">
    <property type="component" value="Unassembled WGS sequence"/>
</dbReference>
<gene>
    <name evidence="3" type="ORF">F1189_24610</name>
</gene>
<feature type="region of interest" description="Disordered" evidence="2">
    <location>
        <begin position="79"/>
        <end position="108"/>
    </location>
</feature>
<sequence length="431" mass="48287">MIIVDRRPNPQGKSLPNRQRFLSRVKAQVRRAVADSIDRRRVSDVGAEEEVKVRVAGTSEPHFRIAPGGDGDYVVPGTGTLNRGDRIPKPQGGGGGRGREAADSGGGEDAFEFTLSREEFLDFFFEELELPRLARTQLGEATLSKPRRAGFTVSGSPTALDVRRTMRNSLARRVALRRPDREEIEEAQAEVAAAIKAHDDARLARARAHLDLVLRRTARIPFVDPIDVRYRRHERVKLPASDAVMFCLMDVSGSMTEHMKGLAKRFFMLLHLFLERKYTRVHVVFIRHTEKAQEVDEDTFFRSRETGGTIVSSALTEMLRVQSERFPPSDYNIYVAQASDGDNLHADAGAVVELMGRILPLVRYFAYVETGHGEEERFGIARGLETSLWGTYRSILGESAPQLAMRKLSEVRDVWGVFADLFRKNPAGATP</sequence>
<dbReference type="InterPro" id="IPR006698">
    <property type="entry name" value="UPF0229"/>
</dbReference>
<keyword evidence="4" id="KW-1185">Reference proteome</keyword>
<evidence type="ECO:0000313" key="3">
    <source>
        <dbReference type="EMBL" id="KAA5609380.1"/>
    </source>
</evidence>
<dbReference type="OrthoDB" id="9788289at2"/>